<evidence type="ECO:0000256" key="1">
    <source>
        <dbReference type="ARBA" id="ARBA00022679"/>
    </source>
</evidence>
<dbReference type="InterPro" id="IPR027417">
    <property type="entry name" value="P-loop_NTPase"/>
</dbReference>
<keyword evidence="1" id="KW-0808">Transferase</keyword>
<dbReference type="Gene3D" id="3.40.50.300">
    <property type="entry name" value="P-loop containing nucleotide triphosphate hydrolases"/>
    <property type="match status" value="2"/>
</dbReference>
<comment type="caution">
    <text evidence="7">The sequence shown here is derived from an EMBL/GenBank/DDBJ whole genome shotgun (WGS) entry which is preliminary data.</text>
</comment>
<dbReference type="InterPro" id="IPR006016">
    <property type="entry name" value="UspA"/>
</dbReference>
<evidence type="ECO:0000259" key="6">
    <source>
        <dbReference type="Pfam" id="PF02702"/>
    </source>
</evidence>
<feature type="region of interest" description="Disordered" evidence="4">
    <location>
        <begin position="391"/>
        <end position="413"/>
    </location>
</feature>
<dbReference type="InterPro" id="IPR014729">
    <property type="entry name" value="Rossmann-like_a/b/a_fold"/>
</dbReference>
<feature type="domain" description="Signal transduction histidine kinase osmosensitive K+ channel sensor N-terminal" evidence="6">
    <location>
        <begin position="416"/>
        <end position="625"/>
    </location>
</feature>
<dbReference type="RefSeq" id="WP_213426812.1">
    <property type="nucleotide sequence ID" value="NZ_AP031286.1"/>
</dbReference>
<dbReference type="InterPro" id="IPR052023">
    <property type="entry name" value="Histidine_kinase_KdpD"/>
</dbReference>
<evidence type="ECO:0000256" key="2">
    <source>
        <dbReference type="ARBA" id="ARBA00022777"/>
    </source>
</evidence>
<sequence length="779" mass="86615">MEEERRQTPEERGLPLPKRRHGRLKLYIGPVNGCGKTYELLQEGQLLKRRGADVAIAGGSGLFPGGLADPGTELESIPGLPWPPGNAGKQDLDVKAILARHPDVLLIDGLAHRNRPEARRRTRLDDIRCLLAHGISVITTVNVYELVGANEEARVLPDLAGEAAVSADVLALADEVRLIDVTPETMLARLAAAASAREEGAEVRDAPAFRRDHVALLRELALRLVAKDAHASLAQRREAKGMDGPAGSAERILVAVQYHWNGSLYIRRGQQIAKRLNGDMLVAAFLRPGKKLSREERAFRRAMRKLTEKAGGRFEERPLSSRRSFPEAIIRYAAERQATRLVLGHSKQTRIQELWHGSAVNGLLRRMDRIDLFFMADRSQYEGERMLAAKMRDPSAAGSQGRTDSRRGEVAGAAPKRGSFKVYVGAAPGVGKTYAMLREGNELQRKGLHVAIGLLETHGRSETQAQVGSLATVPRRIVIYRGARLEEMDTEAVLRSRPDVVLVDELAHTNVPGSARKKRYMDVLELLNAGISVISTVNVQHLESLNDAVAQLTGIRVRETVPDHVLHAADEVQLIDVTPQMLRQRMREGKIYAKEKVEQALSHFFTTENLIALRELALREIADDVDERLESWARSSSLRGPWRLHEAILVCVPNARHAETLIRRGFRISWRLKAEWHVIHVRPGGREAGEEELSRITRLEEMTVRLGGTFQVHDAAKSERIHQIILRQAAACRATQLIVGQPGKRTLAEELVRGSTVRSLLRHARDMDVLVVSCQWHGG</sequence>
<accession>A0ABN8TZS9</accession>
<dbReference type="Pfam" id="PF00582">
    <property type="entry name" value="Usp"/>
    <property type="match status" value="1"/>
</dbReference>
<protein>
    <submittedName>
        <fullName evidence="7">Universal stress protein</fullName>
    </submittedName>
</protein>
<keyword evidence="8" id="KW-1185">Reference proteome</keyword>
<dbReference type="SUPFAM" id="SSF52540">
    <property type="entry name" value="P-loop containing nucleoside triphosphate hydrolases"/>
    <property type="match status" value="1"/>
</dbReference>
<feature type="domain" description="UspA" evidence="5">
    <location>
        <begin position="647"/>
        <end position="772"/>
    </location>
</feature>
<feature type="domain" description="Signal transduction histidine kinase osmosensitive K+ channel sensor N-terminal" evidence="6">
    <location>
        <begin position="21"/>
        <end position="227"/>
    </location>
</feature>
<evidence type="ECO:0000313" key="8">
    <source>
        <dbReference type="Proteomes" id="UP001154322"/>
    </source>
</evidence>
<keyword evidence="2" id="KW-0418">Kinase</keyword>
<proteinExistence type="predicted"/>
<dbReference type="Proteomes" id="UP001154322">
    <property type="component" value="Unassembled WGS sequence"/>
</dbReference>
<dbReference type="Gene3D" id="3.40.50.620">
    <property type="entry name" value="HUPs"/>
    <property type="match status" value="2"/>
</dbReference>
<name>A0ABN8TZS9_9BACL</name>
<dbReference type="PANTHER" id="PTHR45569:SF1">
    <property type="entry name" value="SENSOR PROTEIN KDPD"/>
    <property type="match status" value="1"/>
</dbReference>
<gene>
    <name evidence="7" type="ORF">WJ0W_001541</name>
</gene>
<dbReference type="InterPro" id="IPR003852">
    <property type="entry name" value="Sig_transdc_His_kinase_KdpD_N"/>
</dbReference>
<evidence type="ECO:0000256" key="3">
    <source>
        <dbReference type="ARBA" id="ARBA00023012"/>
    </source>
</evidence>
<organism evidence="7 8">
    <name type="scientific">Paenibacillus melissococcoides</name>
    <dbReference type="NCBI Taxonomy" id="2912268"/>
    <lineage>
        <taxon>Bacteria</taxon>
        <taxon>Bacillati</taxon>
        <taxon>Bacillota</taxon>
        <taxon>Bacilli</taxon>
        <taxon>Bacillales</taxon>
        <taxon>Paenibacillaceae</taxon>
        <taxon>Paenibacillus</taxon>
    </lineage>
</organism>
<evidence type="ECO:0000256" key="4">
    <source>
        <dbReference type="SAM" id="MobiDB-lite"/>
    </source>
</evidence>
<reference evidence="7" key="1">
    <citation type="submission" date="2022-06" db="EMBL/GenBank/DDBJ databases">
        <authorList>
            <person name="Dietemann V."/>
            <person name="Ory F."/>
            <person name="Dainat B."/>
            <person name="Oberhansli S."/>
        </authorList>
    </citation>
    <scope>NUCLEOTIDE SEQUENCE</scope>
    <source>
        <strain evidence="7">Ena-SAMPLE-TAB-26-04-2022-14:26:32:270-5432</strain>
    </source>
</reference>
<dbReference type="PANTHER" id="PTHR45569">
    <property type="entry name" value="SENSOR PROTEIN KDPD"/>
    <property type="match status" value="1"/>
</dbReference>
<dbReference type="Pfam" id="PF02702">
    <property type="entry name" value="KdpD"/>
    <property type="match status" value="2"/>
</dbReference>
<dbReference type="SUPFAM" id="SSF52402">
    <property type="entry name" value="Adenine nucleotide alpha hydrolases-like"/>
    <property type="match status" value="2"/>
</dbReference>
<evidence type="ECO:0000313" key="7">
    <source>
        <dbReference type="EMBL" id="CAH8244303.1"/>
    </source>
</evidence>
<dbReference type="EMBL" id="CALYLO010000001">
    <property type="protein sequence ID" value="CAH8244303.1"/>
    <property type="molecule type" value="Genomic_DNA"/>
</dbReference>
<evidence type="ECO:0000259" key="5">
    <source>
        <dbReference type="Pfam" id="PF00582"/>
    </source>
</evidence>
<keyword evidence="3" id="KW-0902">Two-component regulatory system</keyword>